<dbReference type="SUPFAM" id="SSF46785">
    <property type="entry name" value="Winged helix' DNA-binding domain"/>
    <property type="match status" value="1"/>
</dbReference>
<gene>
    <name evidence="6" type="ORF">V7V80_05700</name>
</gene>
<evidence type="ECO:0000256" key="2">
    <source>
        <dbReference type="ARBA" id="ARBA00023015"/>
    </source>
</evidence>
<dbReference type="EMBL" id="JBBHLD010000003">
    <property type="protein sequence ID" value="MEJ5904175.1"/>
    <property type="molecule type" value="Genomic_DNA"/>
</dbReference>
<evidence type="ECO:0000313" key="6">
    <source>
        <dbReference type="EMBL" id="MEJ5904175.1"/>
    </source>
</evidence>
<proteinExistence type="inferred from homology"/>
<sequence length="293" mass="31736">MTSIRQLRYFVEIAESGSFSAAAERLYIAQSALSRQIKELEQHLGTPLFERTARLPRLTLAGDAFLQRARRLLADLAQAERITRDMGDGLQGSLRLNHSSTVPLTGPLLARLGAYLQGNPGIALEIAQQSSEAQLEDIAAGRLDIGLLRLPVLRQHEGVVLHELFSEPLLLAVAAGHPLAKAPVVQLEQLRGERFISIPHRDRGGLSYLSASLCMNAGFFPQAAQVVSRKTTQLQLIQAGFGVALLPACMRDIAPASVRFVALGEVCESTVALACRRDAGLMVRQFLAAMQGV</sequence>
<dbReference type="SUPFAM" id="SSF53850">
    <property type="entry name" value="Periplasmic binding protein-like II"/>
    <property type="match status" value="1"/>
</dbReference>
<dbReference type="PANTHER" id="PTHR30346:SF17">
    <property type="entry name" value="LYSR FAMILY TRANSCRIPTIONAL REGULATOR"/>
    <property type="match status" value="1"/>
</dbReference>
<dbReference type="InterPro" id="IPR036388">
    <property type="entry name" value="WH-like_DNA-bd_sf"/>
</dbReference>
<protein>
    <submittedName>
        <fullName evidence="6">LysR substrate-binding domain-containing protein</fullName>
    </submittedName>
</protein>
<comment type="similarity">
    <text evidence="1">Belongs to the LysR transcriptional regulatory family.</text>
</comment>
<comment type="caution">
    <text evidence="6">The sequence shown here is derived from an EMBL/GenBank/DDBJ whole genome shotgun (WGS) entry which is preliminary data.</text>
</comment>
<evidence type="ECO:0000313" key="7">
    <source>
        <dbReference type="Proteomes" id="UP001377692"/>
    </source>
</evidence>
<accession>A0ABU8R2U1</accession>
<evidence type="ECO:0000256" key="3">
    <source>
        <dbReference type="ARBA" id="ARBA00023125"/>
    </source>
</evidence>
<dbReference type="Pfam" id="PF00126">
    <property type="entry name" value="HTH_1"/>
    <property type="match status" value="1"/>
</dbReference>
<keyword evidence="7" id="KW-1185">Reference proteome</keyword>
<feature type="domain" description="HTH lysR-type" evidence="5">
    <location>
        <begin position="1"/>
        <end position="59"/>
    </location>
</feature>
<dbReference type="CDD" id="cd08414">
    <property type="entry name" value="PBP2_LTTR_aromatics_like"/>
    <property type="match status" value="1"/>
</dbReference>
<dbReference type="PROSITE" id="PS50931">
    <property type="entry name" value="HTH_LYSR"/>
    <property type="match status" value="1"/>
</dbReference>
<keyword evidence="3" id="KW-0238">DNA-binding</keyword>
<evidence type="ECO:0000256" key="1">
    <source>
        <dbReference type="ARBA" id="ARBA00009437"/>
    </source>
</evidence>
<evidence type="ECO:0000259" key="5">
    <source>
        <dbReference type="PROSITE" id="PS50931"/>
    </source>
</evidence>
<dbReference type="PRINTS" id="PR00039">
    <property type="entry name" value="HTHLYSR"/>
</dbReference>
<dbReference type="Gene3D" id="3.40.190.10">
    <property type="entry name" value="Periplasmic binding protein-like II"/>
    <property type="match status" value="2"/>
</dbReference>
<dbReference type="InterPro" id="IPR036390">
    <property type="entry name" value="WH_DNA-bd_sf"/>
</dbReference>
<dbReference type="InterPro" id="IPR005119">
    <property type="entry name" value="LysR_subst-bd"/>
</dbReference>
<dbReference type="RefSeq" id="WP_186675755.1">
    <property type="nucleotide sequence ID" value="NZ_JABWRY020000001.1"/>
</dbReference>
<keyword evidence="2" id="KW-0805">Transcription regulation</keyword>
<evidence type="ECO:0000256" key="4">
    <source>
        <dbReference type="ARBA" id="ARBA00023163"/>
    </source>
</evidence>
<dbReference type="Pfam" id="PF03466">
    <property type="entry name" value="LysR_substrate"/>
    <property type="match status" value="1"/>
</dbReference>
<dbReference type="Gene3D" id="1.10.10.10">
    <property type="entry name" value="Winged helix-like DNA-binding domain superfamily/Winged helix DNA-binding domain"/>
    <property type="match status" value="1"/>
</dbReference>
<dbReference type="InterPro" id="IPR000847">
    <property type="entry name" value="LysR_HTH_N"/>
</dbReference>
<keyword evidence="4" id="KW-0804">Transcription</keyword>
<organism evidence="6 7">
    <name type="scientific">Pseudomonas kermanshahensis</name>
    <dbReference type="NCBI Taxonomy" id="2745482"/>
    <lineage>
        <taxon>Bacteria</taxon>
        <taxon>Pseudomonadati</taxon>
        <taxon>Pseudomonadota</taxon>
        <taxon>Gammaproteobacteria</taxon>
        <taxon>Pseudomonadales</taxon>
        <taxon>Pseudomonadaceae</taxon>
        <taxon>Pseudomonas</taxon>
    </lineage>
</organism>
<name>A0ABU8R2U1_9PSED</name>
<reference evidence="6 7" key="1">
    <citation type="submission" date="2024-02" db="EMBL/GenBank/DDBJ databases">
        <title>Identification of pathogenicity and growth-promoting functions of Pseudomonas putida variants.</title>
        <authorList>
            <person name="Sun J."/>
        </authorList>
    </citation>
    <scope>NUCLEOTIDE SEQUENCE [LARGE SCALE GENOMIC DNA]</scope>
    <source>
        <strain evidence="6 7">A04</strain>
    </source>
</reference>
<dbReference type="Proteomes" id="UP001377692">
    <property type="component" value="Unassembled WGS sequence"/>
</dbReference>
<dbReference type="PANTHER" id="PTHR30346">
    <property type="entry name" value="TRANSCRIPTIONAL DUAL REGULATOR HCAR-RELATED"/>
    <property type="match status" value="1"/>
</dbReference>